<name>A0A6A4J740_APOLU</name>
<sequence>MSSPKPAKQDTKSGKEEPKKAKNIPDKSNAAEQKSSNAKEMKNADANNKTPEVSTLDDKSKPQKAGKAEKQPEDLSKKQEEKCEEKKVEKRDILKLLAECEKGEELGKRKGNEEKCCTWHKYVFYALPLAAYLPWLFRAVKCPPKCCPPRHCCPCNCEPFCPPSKLSCSPNKTGCPRLCSPGPDPCGEPKEPQCKEQDKYSI</sequence>
<reference evidence="2" key="1">
    <citation type="journal article" date="2021" name="Mol. Ecol. Resour.">
        <title>Apolygus lucorum genome provides insights into omnivorousness and mesophyll feeding.</title>
        <authorList>
            <person name="Liu Y."/>
            <person name="Liu H."/>
            <person name="Wang H."/>
            <person name="Huang T."/>
            <person name="Liu B."/>
            <person name="Yang B."/>
            <person name="Yin L."/>
            <person name="Li B."/>
            <person name="Zhang Y."/>
            <person name="Zhang S."/>
            <person name="Jiang F."/>
            <person name="Zhang X."/>
            <person name="Ren Y."/>
            <person name="Wang B."/>
            <person name="Wang S."/>
            <person name="Lu Y."/>
            <person name="Wu K."/>
            <person name="Fan W."/>
            <person name="Wang G."/>
        </authorList>
    </citation>
    <scope>NUCLEOTIDE SEQUENCE</scope>
    <source>
        <strain evidence="2">12Hb</strain>
    </source>
</reference>
<evidence type="ECO:0000256" key="1">
    <source>
        <dbReference type="SAM" id="MobiDB-lite"/>
    </source>
</evidence>
<evidence type="ECO:0000313" key="2">
    <source>
        <dbReference type="EMBL" id="KAF6204492.1"/>
    </source>
</evidence>
<feature type="compositionally biased region" description="Basic and acidic residues" evidence="1">
    <location>
        <begin position="7"/>
        <end position="25"/>
    </location>
</feature>
<accession>A0A6A4J740</accession>
<feature type="compositionally biased region" description="Basic and acidic residues" evidence="1">
    <location>
        <begin position="187"/>
        <end position="202"/>
    </location>
</feature>
<dbReference type="Proteomes" id="UP000466442">
    <property type="component" value="Unassembled WGS sequence"/>
</dbReference>
<feature type="region of interest" description="Disordered" evidence="1">
    <location>
        <begin position="182"/>
        <end position="202"/>
    </location>
</feature>
<feature type="compositionally biased region" description="Basic and acidic residues" evidence="1">
    <location>
        <begin position="56"/>
        <end position="82"/>
    </location>
</feature>
<evidence type="ECO:0000313" key="3">
    <source>
        <dbReference type="Proteomes" id="UP000466442"/>
    </source>
</evidence>
<comment type="caution">
    <text evidence="2">The sequence shown here is derived from an EMBL/GenBank/DDBJ whole genome shotgun (WGS) entry which is preliminary data.</text>
</comment>
<gene>
    <name evidence="2" type="ORF">GE061_002834</name>
</gene>
<keyword evidence="3" id="KW-1185">Reference proteome</keyword>
<proteinExistence type="predicted"/>
<feature type="region of interest" description="Disordered" evidence="1">
    <location>
        <begin position="1"/>
        <end position="82"/>
    </location>
</feature>
<dbReference type="AlphaFoldDB" id="A0A6A4J740"/>
<dbReference type="EMBL" id="WIXP02000010">
    <property type="protein sequence ID" value="KAF6204492.1"/>
    <property type="molecule type" value="Genomic_DNA"/>
</dbReference>
<protein>
    <submittedName>
        <fullName evidence="2">Uncharacterized protein</fullName>
    </submittedName>
</protein>
<organism evidence="2 3">
    <name type="scientific">Apolygus lucorum</name>
    <name type="common">Small green plant bug</name>
    <name type="synonym">Lygocoris lucorum</name>
    <dbReference type="NCBI Taxonomy" id="248454"/>
    <lineage>
        <taxon>Eukaryota</taxon>
        <taxon>Metazoa</taxon>
        <taxon>Ecdysozoa</taxon>
        <taxon>Arthropoda</taxon>
        <taxon>Hexapoda</taxon>
        <taxon>Insecta</taxon>
        <taxon>Pterygota</taxon>
        <taxon>Neoptera</taxon>
        <taxon>Paraneoptera</taxon>
        <taxon>Hemiptera</taxon>
        <taxon>Heteroptera</taxon>
        <taxon>Panheteroptera</taxon>
        <taxon>Cimicomorpha</taxon>
        <taxon>Miridae</taxon>
        <taxon>Mirini</taxon>
        <taxon>Apolygus</taxon>
    </lineage>
</organism>